<comment type="caution">
    <text evidence="5">The sequence shown here is derived from an EMBL/GenBank/DDBJ whole genome shotgun (WGS) entry which is preliminary data.</text>
</comment>
<dbReference type="GO" id="GO:0008168">
    <property type="term" value="F:methyltransferase activity"/>
    <property type="evidence" value="ECO:0007669"/>
    <property type="project" value="UniProtKB-KW"/>
</dbReference>
<feature type="region of interest" description="Disordered" evidence="4">
    <location>
        <begin position="1"/>
        <end position="23"/>
    </location>
</feature>
<keyword evidence="2" id="KW-0808">Transferase</keyword>
<dbReference type="SUPFAM" id="SSF53335">
    <property type="entry name" value="S-adenosyl-L-methionine-dependent methyltransferases"/>
    <property type="match status" value="1"/>
</dbReference>
<gene>
    <name evidence="5" type="ORF">GCM10009755_24660</name>
</gene>
<dbReference type="EMBL" id="BAAANO010000025">
    <property type="protein sequence ID" value="GAA2012271.1"/>
    <property type="molecule type" value="Genomic_DNA"/>
</dbReference>
<dbReference type="Pfam" id="PF13489">
    <property type="entry name" value="Methyltransf_23"/>
    <property type="match status" value="1"/>
</dbReference>
<name>A0ABN2TLA4_9MICO</name>
<protein>
    <submittedName>
        <fullName evidence="5">Class I SAM-dependent methyltransferase</fullName>
    </submittedName>
</protein>
<keyword evidence="6" id="KW-1185">Reference proteome</keyword>
<evidence type="ECO:0000313" key="6">
    <source>
        <dbReference type="Proteomes" id="UP001500755"/>
    </source>
</evidence>
<organism evidence="5 6">
    <name type="scientific">Brevibacterium samyangense</name>
    <dbReference type="NCBI Taxonomy" id="366888"/>
    <lineage>
        <taxon>Bacteria</taxon>
        <taxon>Bacillati</taxon>
        <taxon>Actinomycetota</taxon>
        <taxon>Actinomycetes</taxon>
        <taxon>Micrococcales</taxon>
        <taxon>Brevibacteriaceae</taxon>
        <taxon>Brevibacterium</taxon>
    </lineage>
</organism>
<sequence length="239" mass="25303">MSDHAHGAHEHAGFPDPHTDPKEFWEERYGSGTPVWSGKVNTALESVARELTPGTALDLGSGEGGDVLWLASQGWTATGYDLSENAVALARAAARTAEAAGTVPADRAFFEIVDLSEWAAGTSAGDVPAGDRFDLVTASFLQSPVVLARTEVLRAAAAHVAPGGHLCVVAHAEPPQWVRPEAMSAHQEFPTPESDLAALALDREGWTVEIAEVRTREGLAPTGEPTVWKDSVVLVRRNA</sequence>
<dbReference type="PANTHER" id="PTHR43464">
    <property type="entry name" value="METHYLTRANSFERASE"/>
    <property type="match status" value="1"/>
</dbReference>
<reference evidence="5 6" key="1">
    <citation type="journal article" date="2019" name="Int. J. Syst. Evol. Microbiol.">
        <title>The Global Catalogue of Microorganisms (GCM) 10K type strain sequencing project: providing services to taxonomists for standard genome sequencing and annotation.</title>
        <authorList>
            <consortium name="The Broad Institute Genomics Platform"/>
            <consortium name="The Broad Institute Genome Sequencing Center for Infectious Disease"/>
            <person name="Wu L."/>
            <person name="Ma J."/>
        </authorList>
    </citation>
    <scope>NUCLEOTIDE SEQUENCE [LARGE SCALE GENOMIC DNA]</scope>
    <source>
        <strain evidence="5 6">JCM 14546</strain>
    </source>
</reference>
<dbReference type="PANTHER" id="PTHR43464:SF19">
    <property type="entry name" value="UBIQUINONE BIOSYNTHESIS O-METHYLTRANSFERASE, MITOCHONDRIAL"/>
    <property type="match status" value="1"/>
</dbReference>
<dbReference type="GO" id="GO:0032259">
    <property type="term" value="P:methylation"/>
    <property type="evidence" value="ECO:0007669"/>
    <property type="project" value="UniProtKB-KW"/>
</dbReference>
<evidence type="ECO:0000256" key="3">
    <source>
        <dbReference type="ARBA" id="ARBA00022691"/>
    </source>
</evidence>
<proteinExistence type="predicted"/>
<dbReference type="CDD" id="cd02440">
    <property type="entry name" value="AdoMet_MTases"/>
    <property type="match status" value="1"/>
</dbReference>
<dbReference type="Gene3D" id="3.40.50.150">
    <property type="entry name" value="Vaccinia Virus protein VP39"/>
    <property type="match status" value="1"/>
</dbReference>
<evidence type="ECO:0000256" key="1">
    <source>
        <dbReference type="ARBA" id="ARBA00022603"/>
    </source>
</evidence>
<dbReference type="InterPro" id="IPR029063">
    <property type="entry name" value="SAM-dependent_MTases_sf"/>
</dbReference>
<evidence type="ECO:0000313" key="5">
    <source>
        <dbReference type="EMBL" id="GAA2012271.1"/>
    </source>
</evidence>
<evidence type="ECO:0000256" key="2">
    <source>
        <dbReference type="ARBA" id="ARBA00022679"/>
    </source>
</evidence>
<keyword evidence="3" id="KW-0949">S-adenosyl-L-methionine</keyword>
<keyword evidence="1 5" id="KW-0489">Methyltransferase</keyword>
<evidence type="ECO:0000256" key="4">
    <source>
        <dbReference type="SAM" id="MobiDB-lite"/>
    </source>
</evidence>
<dbReference type="RefSeq" id="WP_344310120.1">
    <property type="nucleotide sequence ID" value="NZ_BAAANO010000025.1"/>
</dbReference>
<dbReference type="Proteomes" id="UP001500755">
    <property type="component" value="Unassembled WGS sequence"/>
</dbReference>
<accession>A0ABN2TLA4</accession>